<feature type="transmembrane region" description="Helical" evidence="1">
    <location>
        <begin position="6"/>
        <end position="26"/>
    </location>
</feature>
<dbReference type="RefSeq" id="WP_201430630.1">
    <property type="nucleotide sequence ID" value="NZ_JAEQBW010000002.1"/>
</dbReference>
<evidence type="ECO:0000313" key="2">
    <source>
        <dbReference type="EMBL" id="MBK6264967.1"/>
    </source>
</evidence>
<dbReference type="NCBIfam" id="TIGR01300">
    <property type="entry name" value="CPA3_mnhG_phaG"/>
    <property type="match status" value="1"/>
</dbReference>
<protein>
    <submittedName>
        <fullName evidence="2">Monovalent cation/H(+) antiporter subunit G</fullName>
    </submittedName>
</protein>
<evidence type="ECO:0000256" key="1">
    <source>
        <dbReference type="SAM" id="Phobius"/>
    </source>
</evidence>
<keyword evidence="1" id="KW-0472">Membrane</keyword>
<keyword evidence="1" id="KW-0812">Transmembrane</keyword>
<dbReference type="EMBL" id="JAEQBW010000002">
    <property type="protein sequence ID" value="MBK6264967.1"/>
    <property type="molecule type" value="Genomic_DNA"/>
</dbReference>
<keyword evidence="3" id="KW-1185">Reference proteome</keyword>
<feature type="transmembrane region" description="Helical" evidence="1">
    <location>
        <begin position="63"/>
        <end position="85"/>
    </location>
</feature>
<dbReference type="Proteomes" id="UP000611723">
    <property type="component" value="Unassembled WGS sequence"/>
</dbReference>
<dbReference type="AlphaFoldDB" id="A0A934WY10"/>
<feature type="transmembrane region" description="Helical" evidence="1">
    <location>
        <begin position="38"/>
        <end position="57"/>
    </location>
</feature>
<name>A0A934WY10_9BACT</name>
<dbReference type="PANTHER" id="PTHR34703:SF1">
    <property type="entry name" value="ANTIPORTER SUBUNIT MNHG2-RELATED"/>
    <property type="match status" value="1"/>
</dbReference>
<proteinExistence type="predicted"/>
<evidence type="ECO:0000313" key="3">
    <source>
        <dbReference type="Proteomes" id="UP000611723"/>
    </source>
</evidence>
<keyword evidence="1" id="KW-1133">Transmembrane helix</keyword>
<sequence length="113" mass="12985">MIVEILILIFVFLGVFLIFVATLGLFRLPDLYTRMSAVTKAVSFKVGLIMLSTAIYFNTLPVVLKSIIIVFLLLLTTPVSSHLLAREAYMKKMPLWKNTIVDEFKKYLEKKRN</sequence>
<dbReference type="NCBIfam" id="NF009314">
    <property type="entry name" value="PRK12674.1-2"/>
    <property type="match status" value="1"/>
</dbReference>
<dbReference type="Pfam" id="PF03334">
    <property type="entry name" value="PhaG_MnhG_YufB"/>
    <property type="match status" value="1"/>
</dbReference>
<gene>
    <name evidence="2" type="ORF">JKA74_07955</name>
</gene>
<organism evidence="2 3">
    <name type="scientific">Marivirga aurantiaca</name>
    <dbReference type="NCBI Taxonomy" id="2802615"/>
    <lineage>
        <taxon>Bacteria</taxon>
        <taxon>Pseudomonadati</taxon>
        <taxon>Bacteroidota</taxon>
        <taxon>Cytophagia</taxon>
        <taxon>Cytophagales</taxon>
        <taxon>Marivirgaceae</taxon>
        <taxon>Marivirga</taxon>
    </lineage>
</organism>
<dbReference type="InterPro" id="IPR005133">
    <property type="entry name" value="PhaG_MnhG_YufB"/>
</dbReference>
<dbReference type="PANTHER" id="PTHR34703">
    <property type="entry name" value="ANTIPORTER SUBUNIT MNHG2-RELATED"/>
    <property type="match status" value="1"/>
</dbReference>
<dbReference type="GO" id="GO:0015385">
    <property type="term" value="F:sodium:proton antiporter activity"/>
    <property type="evidence" value="ECO:0007669"/>
    <property type="project" value="TreeGrafter"/>
</dbReference>
<comment type="caution">
    <text evidence="2">The sequence shown here is derived from an EMBL/GenBank/DDBJ whole genome shotgun (WGS) entry which is preliminary data.</text>
</comment>
<accession>A0A934WY10</accession>
<reference evidence="2" key="1">
    <citation type="submission" date="2021-01" db="EMBL/GenBank/DDBJ databases">
        <title>Marivirga aurantiaca sp. nov., isolated from intertidal surface sediments.</title>
        <authorList>
            <person name="Zhang M."/>
        </authorList>
    </citation>
    <scope>NUCLEOTIDE SEQUENCE</scope>
    <source>
        <strain evidence="2">S37H4</strain>
    </source>
</reference>